<sequence>MAAAGSEQVSIISAEPRMHLWPGNSPFPIFDDFELAHMMNDGKLDLKEFLQPRQRYLRGILRSPRSWSLRPIYQNVRTVMENSGRSHVSLERRRLQNINDLLERIAKLDNHTASIYTAINDIFLTMHAQQGSLEKRLAVLRKNPAKNERRMLELKKTYEASWKSLRTDLRAQRDVLAIEEDLRNSFMKELKTACERTGGSGNSSWWKGNHKLE</sequence>
<name>A0A7C8VCT9_ORBOL</name>
<dbReference type="OrthoDB" id="5358918at2759"/>
<dbReference type="Proteomes" id="UP000474640">
    <property type="component" value="Unassembled WGS sequence"/>
</dbReference>
<comment type="caution">
    <text evidence="1">The sequence shown here is derived from an EMBL/GenBank/DDBJ whole genome shotgun (WGS) entry which is preliminary data.</text>
</comment>
<evidence type="ECO:0000313" key="2">
    <source>
        <dbReference type="Proteomes" id="UP000474640"/>
    </source>
</evidence>
<proteinExistence type="predicted"/>
<evidence type="ECO:0000313" key="1">
    <source>
        <dbReference type="EMBL" id="KAF3285410.1"/>
    </source>
</evidence>
<dbReference type="EMBL" id="JAABOJ010000007">
    <property type="protein sequence ID" value="KAF3285410.1"/>
    <property type="molecule type" value="Genomic_DNA"/>
</dbReference>
<dbReference type="AlphaFoldDB" id="A0A7C8VCT9"/>
<protein>
    <submittedName>
        <fullName evidence="1">Uncharacterized protein</fullName>
    </submittedName>
</protein>
<organism evidence="1 2">
    <name type="scientific">Orbilia oligospora</name>
    <name type="common">Nematode-trapping fungus</name>
    <name type="synonym">Arthrobotrys oligospora</name>
    <dbReference type="NCBI Taxonomy" id="2813651"/>
    <lineage>
        <taxon>Eukaryota</taxon>
        <taxon>Fungi</taxon>
        <taxon>Dikarya</taxon>
        <taxon>Ascomycota</taxon>
        <taxon>Pezizomycotina</taxon>
        <taxon>Orbiliomycetes</taxon>
        <taxon>Orbiliales</taxon>
        <taxon>Orbiliaceae</taxon>
        <taxon>Orbilia</taxon>
    </lineage>
</organism>
<reference evidence="1 2" key="1">
    <citation type="submission" date="2020-01" db="EMBL/GenBank/DDBJ databases">
        <authorList>
            <person name="Palmer J.M."/>
        </authorList>
    </citation>
    <scope>NUCLEOTIDE SEQUENCE [LARGE SCALE GENOMIC DNA]</scope>
    <source>
        <strain evidence="1 2">TWF970</strain>
    </source>
</reference>
<accession>A0A7C8VCT9</accession>
<gene>
    <name evidence="1" type="ORF">TWF970_010467</name>
</gene>